<dbReference type="EMBL" id="LCWV01000001">
    <property type="protein sequence ID" value="PWI76492.1"/>
    <property type="molecule type" value="Genomic_DNA"/>
</dbReference>
<comment type="caution">
    <text evidence="2">The sequence shown here is derived from an EMBL/GenBank/DDBJ whole genome shotgun (WGS) entry which is preliminary data.</text>
</comment>
<evidence type="ECO:0000256" key="1">
    <source>
        <dbReference type="SAM" id="MobiDB-lite"/>
    </source>
</evidence>
<evidence type="ECO:0000313" key="3">
    <source>
        <dbReference type="Proteomes" id="UP000245956"/>
    </source>
</evidence>
<gene>
    <name evidence="2" type="ORF">PCL_03686</name>
</gene>
<feature type="compositionally biased region" description="Basic and acidic residues" evidence="1">
    <location>
        <begin position="31"/>
        <end position="46"/>
    </location>
</feature>
<sequence length="145" mass="15019">MDVRNEALADSGKGLIVLPPLELKRTGSHSWPERRRSEDGEVDWGRDGGLPSGWVDWLVGCGWVQHPSGRREELGWAGLGWVVVLGTGTWGAAARVPDVVGKGLASCRSALRAPGTSARAGVAGLSASPSACTVQGSAARAIALP</sequence>
<organism evidence="2 3">
    <name type="scientific">Purpureocillium lilacinum</name>
    <name type="common">Paecilomyces lilacinus</name>
    <dbReference type="NCBI Taxonomy" id="33203"/>
    <lineage>
        <taxon>Eukaryota</taxon>
        <taxon>Fungi</taxon>
        <taxon>Dikarya</taxon>
        <taxon>Ascomycota</taxon>
        <taxon>Pezizomycotina</taxon>
        <taxon>Sordariomycetes</taxon>
        <taxon>Hypocreomycetidae</taxon>
        <taxon>Hypocreales</taxon>
        <taxon>Ophiocordycipitaceae</taxon>
        <taxon>Purpureocillium</taxon>
    </lineage>
</organism>
<proteinExistence type="predicted"/>
<evidence type="ECO:0000313" key="2">
    <source>
        <dbReference type="EMBL" id="PWI76492.1"/>
    </source>
</evidence>
<accession>A0A2U3EPR5</accession>
<dbReference type="Proteomes" id="UP000245956">
    <property type="component" value="Unassembled WGS sequence"/>
</dbReference>
<protein>
    <submittedName>
        <fullName evidence="2">Uncharacterized protein</fullName>
    </submittedName>
</protein>
<feature type="region of interest" description="Disordered" evidence="1">
    <location>
        <begin position="26"/>
        <end position="47"/>
    </location>
</feature>
<dbReference type="AlphaFoldDB" id="A0A2U3EPR5"/>
<reference evidence="2 3" key="1">
    <citation type="journal article" date="2016" name="Front. Microbiol.">
        <title>Genome and transcriptome sequences reveal the specific parasitism of the nematophagous Purpureocillium lilacinum 36-1.</title>
        <authorList>
            <person name="Xie J."/>
            <person name="Li S."/>
            <person name="Mo C."/>
            <person name="Xiao X."/>
            <person name="Peng D."/>
            <person name="Wang G."/>
            <person name="Xiao Y."/>
        </authorList>
    </citation>
    <scope>NUCLEOTIDE SEQUENCE [LARGE SCALE GENOMIC DNA]</scope>
    <source>
        <strain evidence="2 3">36-1</strain>
    </source>
</reference>
<name>A0A2U3EPR5_PURLI</name>